<proteinExistence type="predicted"/>
<feature type="region of interest" description="Disordered" evidence="1">
    <location>
        <begin position="40"/>
        <end position="67"/>
    </location>
</feature>
<dbReference type="EnsemblMetazoa" id="BGLB032541-RA">
    <property type="protein sequence ID" value="BGLB032541-PA"/>
    <property type="gene ID" value="BGLB032541"/>
</dbReference>
<dbReference type="Proteomes" id="UP000076420">
    <property type="component" value="Unassembled WGS sequence"/>
</dbReference>
<accession>A0A2C9LM65</accession>
<evidence type="ECO:0000256" key="1">
    <source>
        <dbReference type="SAM" id="MobiDB-lite"/>
    </source>
</evidence>
<reference evidence="2" key="1">
    <citation type="submission" date="2020-05" db="UniProtKB">
        <authorList>
            <consortium name="EnsemblMetazoa"/>
        </authorList>
    </citation>
    <scope>IDENTIFICATION</scope>
    <source>
        <strain evidence="2">BB02</strain>
    </source>
</reference>
<dbReference type="VEuPathDB" id="VectorBase:BGLAX_048699"/>
<dbReference type="Gene3D" id="3.40.50.10140">
    <property type="entry name" value="Toll/interleukin-1 receptor homology (TIR) domain"/>
    <property type="match status" value="1"/>
</dbReference>
<evidence type="ECO:0000313" key="2">
    <source>
        <dbReference type="EnsemblMetazoa" id="BGLB032541-PA"/>
    </source>
</evidence>
<protein>
    <submittedName>
        <fullName evidence="2">Uncharacterized protein</fullName>
    </submittedName>
</protein>
<gene>
    <name evidence="2" type="primary">106068267</name>
</gene>
<dbReference type="VEuPathDB" id="VectorBase:BGLB032541"/>
<dbReference type="InterPro" id="IPR035897">
    <property type="entry name" value="Toll_tir_struct_dom_sf"/>
</dbReference>
<dbReference type="KEGG" id="bgt:106068267"/>
<name>A0A2C9LM65_BIOGL</name>
<dbReference type="AlphaFoldDB" id="A0A2C9LM65"/>
<organism evidence="2 3">
    <name type="scientific">Biomphalaria glabrata</name>
    <name type="common">Bloodfluke planorb</name>
    <name type="synonym">Freshwater snail</name>
    <dbReference type="NCBI Taxonomy" id="6526"/>
    <lineage>
        <taxon>Eukaryota</taxon>
        <taxon>Metazoa</taxon>
        <taxon>Spiralia</taxon>
        <taxon>Lophotrochozoa</taxon>
        <taxon>Mollusca</taxon>
        <taxon>Gastropoda</taxon>
        <taxon>Heterobranchia</taxon>
        <taxon>Euthyneura</taxon>
        <taxon>Panpulmonata</taxon>
        <taxon>Hygrophila</taxon>
        <taxon>Lymnaeoidea</taxon>
        <taxon>Planorbidae</taxon>
        <taxon>Biomphalaria</taxon>
    </lineage>
</organism>
<sequence>MMNLQISKVFGEFGFSQNKLAKNIIILRIFQTTEKTWKKMASASNRPPSDVETDAEPETGSRASDAYASLGSRASDTYVSLGSRASDTYVSQESSASPALNGLEAEMDKMDINLKMNNFEILIMHCDDDEDDERAVRYFKKQLEENVSYLKFNKRVNPKVELYSEVSLESNTPTRDLELPLQKALFVFLYVTKSFCKSGMSMFDGEASLINNLRKQKPDNFILVIHTKPEKTRDYTLNMRLDALNYLYFSKNEKKTLSFIVMLAGC</sequence>
<evidence type="ECO:0000313" key="3">
    <source>
        <dbReference type="Proteomes" id="UP000076420"/>
    </source>
</evidence>